<evidence type="ECO:0000256" key="2">
    <source>
        <dbReference type="SAM" id="MobiDB-lite"/>
    </source>
</evidence>
<evidence type="ECO:0000313" key="5">
    <source>
        <dbReference type="Proteomes" id="UP001215712"/>
    </source>
</evidence>
<feature type="compositionally biased region" description="Acidic residues" evidence="2">
    <location>
        <begin position="195"/>
        <end position="225"/>
    </location>
</feature>
<dbReference type="PROSITE" id="PS50158">
    <property type="entry name" value="ZF_CCHC"/>
    <property type="match status" value="1"/>
</dbReference>
<feature type="region of interest" description="Disordered" evidence="2">
    <location>
        <begin position="1"/>
        <end position="297"/>
    </location>
</feature>
<dbReference type="GO" id="GO:0003676">
    <property type="term" value="F:nucleic acid binding"/>
    <property type="evidence" value="ECO:0007669"/>
    <property type="project" value="InterPro"/>
</dbReference>
<keyword evidence="1" id="KW-0863">Zinc-finger</keyword>
<accession>A0AAD6MY82</accession>
<evidence type="ECO:0000256" key="1">
    <source>
        <dbReference type="PROSITE-ProRule" id="PRU00047"/>
    </source>
</evidence>
<protein>
    <recommendedName>
        <fullName evidence="3">CCHC-type domain-containing protein</fullName>
    </recommendedName>
</protein>
<feature type="compositionally biased region" description="Basic and acidic residues" evidence="2">
    <location>
        <begin position="185"/>
        <end position="194"/>
    </location>
</feature>
<name>A0AAD6MY82_9EURO</name>
<feature type="compositionally biased region" description="Basic and acidic residues" evidence="2">
    <location>
        <begin position="46"/>
        <end position="55"/>
    </location>
</feature>
<keyword evidence="5" id="KW-1185">Reference proteome</keyword>
<feature type="compositionally biased region" description="Polar residues" evidence="2">
    <location>
        <begin position="273"/>
        <end position="297"/>
    </location>
</feature>
<dbReference type="AlphaFoldDB" id="A0AAD6MY82"/>
<feature type="compositionally biased region" description="Basic and acidic residues" evidence="2">
    <location>
        <begin position="80"/>
        <end position="89"/>
    </location>
</feature>
<evidence type="ECO:0000313" key="4">
    <source>
        <dbReference type="EMBL" id="KAJ5732561.1"/>
    </source>
</evidence>
<keyword evidence="1" id="KW-0479">Metal-binding</keyword>
<dbReference type="GO" id="GO:0008270">
    <property type="term" value="F:zinc ion binding"/>
    <property type="evidence" value="ECO:0007669"/>
    <property type="project" value="UniProtKB-KW"/>
</dbReference>
<evidence type="ECO:0000259" key="3">
    <source>
        <dbReference type="PROSITE" id="PS50158"/>
    </source>
</evidence>
<feature type="compositionally biased region" description="Gly residues" evidence="2">
    <location>
        <begin position="578"/>
        <end position="617"/>
    </location>
</feature>
<dbReference type="EMBL" id="JAQJAN010000004">
    <property type="protein sequence ID" value="KAJ5732561.1"/>
    <property type="molecule type" value="Genomic_DNA"/>
</dbReference>
<reference evidence="4" key="2">
    <citation type="submission" date="2023-01" db="EMBL/GenBank/DDBJ databases">
        <authorList>
            <person name="Petersen C."/>
        </authorList>
    </citation>
    <scope>NUCLEOTIDE SEQUENCE</scope>
    <source>
        <strain evidence="4">IBT 17514</strain>
    </source>
</reference>
<feature type="compositionally biased region" description="Low complexity" evidence="2">
    <location>
        <begin position="239"/>
        <end position="252"/>
    </location>
</feature>
<feature type="compositionally biased region" description="Low complexity" evidence="2">
    <location>
        <begin position="19"/>
        <end position="28"/>
    </location>
</feature>
<dbReference type="InterPro" id="IPR001878">
    <property type="entry name" value="Znf_CCHC"/>
</dbReference>
<feature type="region of interest" description="Disordered" evidence="2">
    <location>
        <begin position="487"/>
        <end position="623"/>
    </location>
</feature>
<comment type="caution">
    <text evidence="4">The sequence shown here is derived from an EMBL/GenBank/DDBJ whole genome shotgun (WGS) entry which is preliminary data.</text>
</comment>
<feature type="compositionally biased region" description="Basic and acidic residues" evidence="2">
    <location>
        <begin position="256"/>
        <end position="269"/>
    </location>
</feature>
<dbReference type="Gene3D" id="4.10.60.10">
    <property type="entry name" value="Zinc finger, CCHC-type"/>
    <property type="match status" value="1"/>
</dbReference>
<reference evidence="4" key="1">
    <citation type="journal article" date="2023" name="IMA Fungus">
        <title>Comparative genomic study of the Penicillium genus elucidates a diverse pangenome and 15 lateral gene transfer events.</title>
        <authorList>
            <person name="Petersen C."/>
            <person name="Sorensen T."/>
            <person name="Nielsen M.R."/>
            <person name="Sondergaard T.E."/>
            <person name="Sorensen J.L."/>
            <person name="Fitzpatrick D.A."/>
            <person name="Frisvad J.C."/>
            <person name="Nielsen K.L."/>
        </authorList>
    </citation>
    <scope>NUCLEOTIDE SEQUENCE</scope>
    <source>
        <strain evidence="4">IBT 17514</strain>
    </source>
</reference>
<dbReference type="Proteomes" id="UP001215712">
    <property type="component" value="Unassembled WGS sequence"/>
</dbReference>
<dbReference type="SMART" id="SM00343">
    <property type="entry name" value="ZnF_C2HC"/>
    <property type="match status" value="5"/>
</dbReference>
<organism evidence="4 5">
    <name type="scientific">Penicillium malachiteum</name>
    <dbReference type="NCBI Taxonomy" id="1324776"/>
    <lineage>
        <taxon>Eukaryota</taxon>
        <taxon>Fungi</taxon>
        <taxon>Dikarya</taxon>
        <taxon>Ascomycota</taxon>
        <taxon>Pezizomycotina</taxon>
        <taxon>Eurotiomycetes</taxon>
        <taxon>Eurotiomycetidae</taxon>
        <taxon>Eurotiales</taxon>
        <taxon>Aspergillaceae</taxon>
        <taxon>Penicillium</taxon>
    </lineage>
</organism>
<feature type="compositionally biased region" description="Low complexity" evidence="2">
    <location>
        <begin position="521"/>
        <end position="541"/>
    </location>
</feature>
<feature type="domain" description="CCHC-type" evidence="3">
    <location>
        <begin position="348"/>
        <end position="363"/>
    </location>
</feature>
<feature type="compositionally biased region" description="Low complexity" evidence="2">
    <location>
        <begin position="151"/>
        <end position="178"/>
    </location>
</feature>
<sequence>MSDIGDEADSRTASVGQQRPRSARSSTRSSRDGDSRPAKRRRRNRSRAEDMKDIVPRGASFSATPLEVDPAEDSSSDAKSSSDFEKSEESEPENAARANPHVGSTVPAISWNQGRKSAIRTTLGKRKTIDDSAPRPPPSQPKSASEPDIIPSKNAPSSSASLPSTTATKTTKPKQFAAVNAYWKSQDESASSEHSEDEDRSESEDSSDLEEGEVNSDSDDMESDPDTPGPDNESESDSDSAGSDLDDSLLLNIGSKSDDGNEDHSDHELMANGITNGDTKNTPGSSSVPFQRSTETKEQAFQSFTEKYPVAPTVLADLAEEDLKRQVDYWYWFRKVTPADYGTLPPGCFECLKRGHMSDVCPDKECPHCGKWGEHTAFWCPVWLRCEKCRERGHCEAECTSRLRCSAEEVPCEICGGTDHVERTCLRRIQLPMYEPDTITGSNQFRISISCSHCLSNSHIIGDCPNRVQTQETAWISLRGISPSRIININTATGPEPPRPINYQEGRGRPQGRRGGLNVRSDSSSDNDVLPLRAASNRNPPRGNPPPPPRNTRGRGRAAANAPPPRGRGRGAARGAAQGFGGPGGPGGSGRGRGNGRGGRGGPPGGRGRGAPRGGPRGGRRGN</sequence>
<keyword evidence="1" id="KW-0862">Zinc</keyword>
<gene>
    <name evidence="4" type="ORF">N7493_004042</name>
</gene>
<proteinExistence type="predicted"/>